<dbReference type="InterPro" id="IPR047865">
    <property type="entry name" value="Ribosomal_uL10_bac_type"/>
</dbReference>
<sequence length="251" mass="28944">MVLLRLSFLSPSNTFVSSRRGVQCYYFFNLPRPYKRRLYETTLAPILPKRLEEQWKRAKDPFNIYSVAADELVDPAEFTKYELALVEKLRGWITSEQFRVMAICQMNATKEETLWLAKNRFRLNGVELCAEPVKILRKLFEQSQLSAVTPLLVDECTCLLFGKDPEQCIHQMVNTSDAYAWIQPIAFVVDSRILPVDFVSELSPKDSRIKMQGQIAQMFDRSLRQIPSTMDALVGQITRTLDAHLKLSNGQ</sequence>
<evidence type="ECO:0000313" key="4">
    <source>
        <dbReference type="EMBL" id="KAL3090208.1"/>
    </source>
</evidence>
<accession>A0ABD2JHW2</accession>
<dbReference type="PANTHER" id="PTHR11560">
    <property type="entry name" value="39S RIBOSOMAL PROTEIN L10, MITOCHONDRIAL"/>
    <property type="match status" value="1"/>
</dbReference>
<evidence type="ECO:0000256" key="1">
    <source>
        <dbReference type="ARBA" id="ARBA00008889"/>
    </source>
</evidence>
<name>A0ABD2JHW2_HETSC</name>
<evidence type="ECO:0000256" key="2">
    <source>
        <dbReference type="ARBA" id="ARBA00035707"/>
    </source>
</evidence>
<evidence type="ECO:0000256" key="3">
    <source>
        <dbReference type="ARBA" id="ARBA00035716"/>
    </source>
</evidence>
<gene>
    <name evidence="4" type="ORF">niasHS_006660</name>
</gene>
<reference evidence="4 5" key="1">
    <citation type="submission" date="2024-10" db="EMBL/GenBank/DDBJ databases">
        <authorList>
            <person name="Kim D."/>
        </authorList>
    </citation>
    <scope>NUCLEOTIDE SEQUENCE [LARGE SCALE GENOMIC DNA]</scope>
    <source>
        <strain evidence="4">Taebaek</strain>
    </source>
</reference>
<dbReference type="Proteomes" id="UP001620645">
    <property type="component" value="Unassembled WGS sequence"/>
</dbReference>
<evidence type="ECO:0000313" key="5">
    <source>
        <dbReference type="Proteomes" id="UP001620645"/>
    </source>
</evidence>
<dbReference type="InterPro" id="IPR043141">
    <property type="entry name" value="Ribosomal_uL10-like_sf"/>
</dbReference>
<protein>
    <recommendedName>
        <fullName evidence="2">Large ribosomal subunit protein uL10m</fullName>
    </recommendedName>
    <alternativeName>
        <fullName evidence="3">39S ribosomal protein L10, mitochondrial</fullName>
    </alternativeName>
</protein>
<dbReference type="EMBL" id="JBICCN010000143">
    <property type="protein sequence ID" value="KAL3090208.1"/>
    <property type="molecule type" value="Genomic_DNA"/>
</dbReference>
<dbReference type="AlphaFoldDB" id="A0ABD2JHW2"/>
<dbReference type="SUPFAM" id="SSF160369">
    <property type="entry name" value="Ribosomal protein L10-like"/>
    <property type="match status" value="1"/>
</dbReference>
<keyword evidence="5" id="KW-1185">Reference proteome</keyword>
<comment type="similarity">
    <text evidence="1">Belongs to the universal ribosomal protein uL10 family.</text>
</comment>
<proteinExistence type="inferred from homology"/>
<organism evidence="4 5">
    <name type="scientific">Heterodera schachtii</name>
    <name type="common">Sugarbeet cyst nematode worm</name>
    <name type="synonym">Tylenchus schachtii</name>
    <dbReference type="NCBI Taxonomy" id="97005"/>
    <lineage>
        <taxon>Eukaryota</taxon>
        <taxon>Metazoa</taxon>
        <taxon>Ecdysozoa</taxon>
        <taxon>Nematoda</taxon>
        <taxon>Chromadorea</taxon>
        <taxon>Rhabditida</taxon>
        <taxon>Tylenchina</taxon>
        <taxon>Tylenchomorpha</taxon>
        <taxon>Tylenchoidea</taxon>
        <taxon>Heteroderidae</taxon>
        <taxon>Heteroderinae</taxon>
        <taxon>Heterodera</taxon>
    </lineage>
</organism>
<dbReference type="Gene3D" id="3.30.70.1730">
    <property type="match status" value="1"/>
</dbReference>
<comment type="caution">
    <text evidence="4">The sequence shown here is derived from an EMBL/GenBank/DDBJ whole genome shotgun (WGS) entry which is preliminary data.</text>
</comment>